<gene>
    <name evidence="2" type="ORF">H6G83_16155</name>
</gene>
<organism evidence="2 3">
    <name type="scientific">Anabaena azotica FACHB-119</name>
    <dbReference type="NCBI Taxonomy" id="947527"/>
    <lineage>
        <taxon>Bacteria</taxon>
        <taxon>Bacillati</taxon>
        <taxon>Cyanobacteriota</taxon>
        <taxon>Cyanophyceae</taxon>
        <taxon>Nostocales</taxon>
        <taxon>Nostocaceae</taxon>
        <taxon>Anabaena</taxon>
        <taxon>Anabaena azotica</taxon>
    </lineage>
</organism>
<feature type="signal peptide" evidence="1">
    <location>
        <begin position="1"/>
        <end position="24"/>
    </location>
</feature>
<reference evidence="2 3" key="1">
    <citation type="journal article" date="2020" name="ISME J.">
        <title>Comparative genomics reveals insights into cyanobacterial evolution and habitat adaptation.</title>
        <authorList>
            <person name="Chen M.Y."/>
            <person name="Teng W.K."/>
            <person name="Zhao L."/>
            <person name="Hu C.X."/>
            <person name="Zhou Y.K."/>
            <person name="Han B.P."/>
            <person name="Song L.R."/>
            <person name="Shu W.S."/>
        </authorList>
    </citation>
    <scope>NUCLEOTIDE SEQUENCE [LARGE SCALE GENOMIC DNA]</scope>
    <source>
        <strain evidence="2 3">FACHB-119</strain>
    </source>
</reference>
<protein>
    <submittedName>
        <fullName evidence="2">Uncharacterized protein</fullName>
    </submittedName>
</protein>
<sequence>MKKLLILTLVILIGIFQFPENASAARPSYPWNPNQPYPISSAQTRHHIIPLDELVKYGTQTYTTQLSLTDFLLSYENIKNVNLGEYKNIQELIKAYLEKKPPAVETMNGLFGWVQGNLVVGLKKRAWDPGNAFDEVAFQCRQNIYFNKRYTGLKERWETPADKKDVFELLSTTQMSGIETATKCNW</sequence>
<evidence type="ECO:0000256" key="1">
    <source>
        <dbReference type="SAM" id="SignalP"/>
    </source>
</evidence>
<comment type="caution">
    <text evidence="2">The sequence shown here is derived from an EMBL/GenBank/DDBJ whole genome shotgun (WGS) entry which is preliminary data.</text>
</comment>
<proteinExistence type="predicted"/>
<dbReference type="RefSeq" id="WP_190474068.1">
    <property type="nucleotide sequence ID" value="NZ_JACJSG010000020.1"/>
</dbReference>
<accession>A0ABR8D4M3</accession>
<name>A0ABR8D4M3_9NOST</name>
<keyword evidence="1" id="KW-0732">Signal</keyword>
<dbReference type="Proteomes" id="UP000661112">
    <property type="component" value="Unassembled WGS sequence"/>
</dbReference>
<evidence type="ECO:0000313" key="3">
    <source>
        <dbReference type="Proteomes" id="UP000661112"/>
    </source>
</evidence>
<feature type="chain" id="PRO_5045602721" evidence="1">
    <location>
        <begin position="25"/>
        <end position="186"/>
    </location>
</feature>
<dbReference type="EMBL" id="JACJSG010000020">
    <property type="protein sequence ID" value="MBD2502127.1"/>
    <property type="molecule type" value="Genomic_DNA"/>
</dbReference>
<keyword evidence="3" id="KW-1185">Reference proteome</keyword>
<evidence type="ECO:0000313" key="2">
    <source>
        <dbReference type="EMBL" id="MBD2502127.1"/>
    </source>
</evidence>